<keyword evidence="4 8" id="KW-0812">Transmembrane</keyword>
<reference evidence="9 10" key="1">
    <citation type="submission" date="2023-07" db="EMBL/GenBank/DDBJ databases">
        <title>Genomic Encyclopedia of Type Strains, Phase IV (KMG-IV): sequencing the most valuable type-strain genomes for metagenomic binning, comparative biology and taxonomic classification.</title>
        <authorList>
            <person name="Goeker M."/>
        </authorList>
    </citation>
    <scope>NUCLEOTIDE SEQUENCE [LARGE SCALE GENOMIC DNA]</scope>
    <source>
        <strain evidence="9 10">DSM 3770</strain>
    </source>
</reference>
<gene>
    <name evidence="9" type="ORF">QOZ94_002170</name>
</gene>
<proteinExistence type="inferred from homology"/>
<dbReference type="PANTHER" id="PTHR34583:SF2">
    <property type="entry name" value="ANTIPORTER SUBUNIT MNHC2-RELATED"/>
    <property type="match status" value="1"/>
</dbReference>
<dbReference type="Gene3D" id="1.10.287.3510">
    <property type="match status" value="1"/>
</dbReference>
<evidence type="ECO:0000256" key="3">
    <source>
        <dbReference type="ARBA" id="ARBA00022475"/>
    </source>
</evidence>
<accession>A0ABU0LE04</accession>
<keyword evidence="3" id="KW-1003">Cell membrane</keyword>
<keyword evidence="10" id="KW-1185">Reference proteome</keyword>
<evidence type="ECO:0000256" key="6">
    <source>
        <dbReference type="ARBA" id="ARBA00023136"/>
    </source>
</evidence>
<comment type="subcellular location">
    <subcellularLocation>
        <location evidence="1">Cell membrane</location>
        <topology evidence="1">Multi-pass membrane protein</topology>
    </subcellularLocation>
</comment>
<dbReference type="EMBL" id="JAUSVY010000004">
    <property type="protein sequence ID" value="MDQ0505374.1"/>
    <property type="molecule type" value="Genomic_DNA"/>
</dbReference>
<sequence>MSAPVLFGLLGAALSAVGVYGLMVGRDALARILAFNLLGGGVFLVFGAVARRGAGAGFAADPVPQALVITGIVVAFSATALAVALLKRLAALRARPGAAPAKVAGAQAEGTKGRVQPGGDA</sequence>
<name>A0ABU0LE04_XANAG</name>
<comment type="caution">
    <text evidence="9">The sequence shown here is derived from an EMBL/GenBank/DDBJ whole genome shotgun (WGS) entry which is preliminary data.</text>
</comment>
<dbReference type="Pfam" id="PF00420">
    <property type="entry name" value="Oxidored_q2"/>
    <property type="match status" value="1"/>
</dbReference>
<feature type="region of interest" description="Disordered" evidence="7">
    <location>
        <begin position="98"/>
        <end position="121"/>
    </location>
</feature>
<dbReference type="InterPro" id="IPR039428">
    <property type="entry name" value="NUOK/Mnh_C1-like"/>
</dbReference>
<dbReference type="Proteomes" id="UP001241747">
    <property type="component" value="Unassembled WGS sequence"/>
</dbReference>
<comment type="similarity">
    <text evidence="2">Belongs to the CPA3 antiporters (TC 2.A.63) subunit C family.</text>
</comment>
<feature type="transmembrane region" description="Helical" evidence="8">
    <location>
        <begin position="66"/>
        <end position="86"/>
    </location>
</feature>
<dbReference type="RefSeq" id="WP_237344539.1">
    <property type="nucleotide sequence ID" value="NZ_JABWGX010000004.1"/>
</dbReference>
<dbReference type="InterPro" id="IPR050601">
    <property type="entry name" value="CPA3_antiporter_subunitC"/>
</dbReference>
<evidence type="ECO:0000256" key="2">
    <source>
        <dbReference type="ARBA" id="ARBA00010388"/>
    </source>
</evidence>
<feature type="transmembrane region" description="Helical" evidence="8">
    <location>
        <begin position="6"/>
        <end position="25"/>
    </location>
</feature>
<organism evidence="9 10">
    <name type="scientific">Xanthobacter agilis</name>
    <dbReference type="NCBI Taxonomy" id="47492"/>
    <lineage>
        <taxon>Bacteria</taxon>
        <taxon>Pseudomonadati</taxon>
        <taxon>Pseudomonadota</taxon>
        <taxon>Alphaproteobacteria</taxon>
        <taxon>Hyphomicrobiales</taxon>
        <taxon>Xanthobacteraceae</taxon>
        <taxon>Xanthobacter</taxon>
    </lineage>
</organism>
<evidence type="ECO:0000256" key="1">
    <source>
        <dbReference type="ARBA" id="ARBA00004651"/>
    </source>
</evidence>
<dbReference type="PANTHER" id="PTHR34583">
    <property type="entry name" value="ANTIPORTER SUBUNIT MNHC2-RELATED"/>
    <property type="match status" value="1"/>
</dbReference>
<evidence type="ECO:0000256" key="8">
    <source>
        <dbReference type="SAM" id="Phobius"/>
    </source>
</evidence>
<feature type="transmembrane region" description="Helical" evidence="8">
    <location>
        <begin position="32"/>
        <end position="54"/>
    </location>
</feature>
<evidence type="ECO:0000256" key="5">
    <source>
        <dbReference type="ARBA" id="ARBA00022989"/>
    </source>
</evidence>
<keyword evidence="6 8" id="KW-0472">Membrane</keyword>
<evidence type="ECO:0000313" key="10">
    <source>
        <dbReference type="Proteomes" id="UP001241747"/>
    </source>
</evidence>
<evidence type="ECO:0000256" key="7">
    <source>
        <dbReference type="SAM" id="MobiDB-lite"/>
    </source>
</evidence>
<feature type="compositionally biased region" description="Low complexity" evidence="7">
    <location>
        <begin position="98"/>
        <end position="108"/>
    </location>
</feature>
<keyword evidence="5 8" id="KW-1133">Transmembrane helix</keyword>
<protein>
    <submittedName>
        <fullName evidence="9">Multicomponent Na+:H+ antiporter subunit C</fullName>
    </submittedName>
</protein>
<evidence type="ECO:0000313" key="9">
    <source>
        <dbReference type="EMBL" id="MDQ0505374.1"/>
    </source>
</evidence>
<evidence type="ECO:0000256" key="4">
    <source>
        <dbReference type="ARBA" id="ARBA00022692"/>
    </source>
</evidence>